<gene>
    <name evidence="4" type="ORF">SPAR_10627</name>
</gene>
<dbReference type="SUPFAM" id="SSF52540">
    <property type="entry name" value="P-loop containing nucleoside triphosphate hydrolases"/>
    <property type="match status" value="1"/>
</dbReference>
<feature type="domain" description="NB-ARC" evidence="3">
    <location>
        <begin position="111"/>
        <end position="276"/>
    </location>
</feature>
<dbReference type="PANTHER" id="PTHR47691:SF3">
    <property type="entry name" value="HTH-TYPE TRANSCRIPTIONAL REGULATOR RV0890C-RELATED"/>
    <property type="match status" value="1"/>
</dbReference>
<feature type="compositionally biased region" description="Basic and acidic residues" evidence="2">
    <location>
        <begin position="805"/>
        <end position="819"/>
    </location>
</feature>
<dbReference type="Proteomes" id="UP000186168">
    <property type="component" value="Unassembled WGS sequence"/>
</dbReference>
<protein>
    <submittedName>
        <fullName evidence="4">Regulatory protein</fullName>
    </submittedName>
</protein>
<keyword evidence="5" id="KW-1185">Reference proteome</keyword>
<dbReference type="SMART" id="SM00028">
    <property type="entry name" value="TPR"/>
    <property type="match status" value="6"/>
</dbReference>
<evidence type="ECO:0000256" key="2">
    <source>
        <dbReference type="SAM" id="MobiDB-lite"/>
    </source>
</evidence>
<feature type="compositionally biased region" description="Polar residues" evidence="2">
    <location>
        <begin position="784"/>
        <end position="796"/>
    </location>
</feature>
<dbReference type="PROSITE" id="PS50005">
    <property type="entry name" value="TPR"/>
    <property type="match status" value="1"/>
</dbReference>
<proteinExistence type="predicted"/>
<feature type="region of interest" description="Disordered" evidence="2">
    <location>
        <begin position="1"/>
        <end position="25"/>
    </location>
</feature>
<dbReference type="PANTHER" id="PTHR47691">
    <property type="entry name" value="REGULATOR-RELATED"/>
    <property type="match status" value="1"/>
</dbReference>
<organism evidence="4 5">
    <name type="scientific">Streptomyces sparsogenes DSM 40356</name>
    <dbReference type="NCBI Taxonomy" id="1331668"/>
    <lineage>
        <taxon>Bacteria</taxon>
        <taxon>Bacillati</taxon>
        <taxon>Actinomycetota</taxon>
        <taxon>Actinomycetes</taxon>
        <taxon>Kitasatosporales</taxon>
        <taxon>Streptomycetaceae</taxon>
        <taxon>Streptomyces</taxon>
    </lineage>
</organism>
<dbReference type="Pfam" id="PF13424">
    <property type="entry name" value="TPR_12"/>
    <property type="match status" value="2"/>
</dbReference>
<dbReference type="Gene3D" id="3.40.50.300">
    <property type="entry name" value="P-loop containing nucleotide triphosphate hydrolases"/>
    <property type="match status" value="1"/>
</dbReference>
<reference evidence="4 5" key="1">
    <citation type="submission" date="2013-05" db="EMBL/GenBank/DDBJ databases">
        <title>Genome sequence of Streptomyces sparsogenes DSM 40356.</title>
        <authorList>
            <person name="Coyne S."/>
            <person name="Seebeck F.P."/>
        </authorList>
    </citation>
    <scope>NUCLEOTIDE SEQUENCE [LARGE SCALE GENOMIC DNA]</scope>
    <source>
        <strain evidence="4 5">DSM 40356</strain>
    </source>
</reference>
<keyword evidence="1" id="KW-0802">TPR repeat</keyword>
<dbReference type="Pfam" id="PF00931">
    <property type="entry name" value="NB-ARC"/>
    <property type="match status" value="1"/>
</dbReference>
<dbReference type="Pfam" id="PF13181">
    <property type="entry name" value="TPR_8"/>
    <property type="match status" value="1"/>
</dbReference>
<dbReference type="RefSeq" id="WP_104531321.1">
    <property type="nucleotide sequence ID" value="NZ_ASQP01000155.1"/>
</dbReference>
<name>A0A1R1SMF4_9ACTN</name>
<dbReference type="InterPro" id="IPR011990">
    <property type="entry name" value="TPR-like_helical_dom_sf"/>
</dbReference>
<feature type="region of interest" description="Disordered" evidence="2">
    <location>
        <begin position="780"/>
        <end position="819"/>
    </location>
</feature>
<dbReference type="AlphaFoldDB" id="A0A1R1SMF4"/>
<dbReference type="EMBL" id="ASQP01000155">
    <property type="protein sequence ID" value="OMI39491.1"/>
    <property type="molecule type" value="Genomic_DNA"/>
</dbReference>
<evidence type="ECO:0000256" key="1">
    <source>
        <dbReference type="PROSITE-ProRule" id="PRU00339"/>
    </source>
</evidence>
<sequence>MVGDKRLGEQEGCSAPGSDTTWRDEEAALALSEARIELELERSGRAASATEATAPPPAPASAGPGRQTRRDDAELAAPTALHDGHRAGASVVRPAQLPAAVADFTGRAEAVRTLSELLTARGGGPAVLAIAGTGGIGKTALAVHIAHAARRHFPDGQLYIDLRGAGSSPAEPEAALGAFLRSLGTPDAAIPDGAEERAALYRSALEGRRVLVLLDNARDAAQIRPLLPGDGAGGCAALVTSRTNMAGLEGAHLVDLDVMSPAEAFALFALIVGQERASVEREEVMDVLASCGFLPLAIRIAACRLASRRTWTVSVLARKLADERRRLDELRAGDLAVKASFELGYGQLEPRQARAFRLLGLADGPDISLPAAAALLDLDEEDTAGLLGSLVDISLLEPTVPGRYRFHDLVRLYARACAGRDIQPVAERDAALSRLLDFYLATAAHVYALERPGDRTVGHFRATGHPGLRFESSGAALDWLFTEADCLIACALRCVGASTRRRAADLLMAALDLAESGARSPQYEDAARSISDAAHDARDFRTEARARSALGHLHSFAGRFAEADLELRRALELAPDDPVVASRAPNQLGIVAYSQERYEDAETFMMQALAAFRAESNEAGEASALANLARLHVHRGRTRTGVELAEQSVSIYRRLGAPLRLANAMYTLGITLTSAGRLDEALDQLTHALVTFREARQPLWEGMTHFRLAETHLAANRPAQAVAHAERSLALGGLGGEWRRLSFLTVHAKALTALGQRALAEECWSEAQAIRKRLEVADPGNMDRLSTTAPGISSRQPPFLSHPTPLRDAKHLTESDPAI</sequence>
<comment type="caution">
    <text evidence="4">The sequence shown here is derived from an EMBL/GenBank/DDBJ whole genome shotgun (WGS) entry which is preliminary data.</text>
</comment>
<dbReference type="STRING" id="67365.GCA_001704635_06924"/>
<evidence type="ECO:0000313" key="4">
    <source>
        <dbReference type="EMBL" id="OMI39491.1"/>
    </source>
</evidence>
<dbReference type="GO" id="GO:0043531">
    <property type="term" value="F:ADP binding"/>
    <property type="evidence" value="ECO:0007669"/>
    <property type="project" value="InterPro"/>
</dbReference>
<feature type="repeat" description="TPR" evidence="1">
    <location>
        <begin position="544"/>
        <end position="577"/>
    </location>
</feature>
<dbReference type="InterPro" id="IPR027417">
    <property type="entry name" value="P-loop_NTPase"/>
</dbReference>
<evidence type="ECO:0000313" key="5">
    <source>
        <dbReference type="Proteomes" id="UP000186168"/>
    </source>
</evidence>
<feature type="region of interest" description="Disordered" evidence="2">
    <location>
        <begin position="40"/>
        <end position="73"/>
    </location>
</feature>
<accession>A0A1R1SMF4</accession>
<dbReference type="PRINTS" id="PR00364">
    <property type="entry name" value="DISEASERSIST"/>
</dbReference>
<dbReference type="InterPro" id="IPR019734">
    <property type="entry name" value="TPR_rpt"/>
</dbReference>
<dbReference type="InterPro" id="IPR002182">
    <property type="entry name" value="NB-ARC"/>
</dbReference>
<dbReference type="SUPFAM" id="SSF48452">
    <property type="entry name" value="TPR-like"/>
    <property type="match status" value="2"/>
</dbReference>
<dbReference type="GeneID" id="96744423"/>
<evidence type="ECO:0000259" key="3">
    <source>
        <dbReference type="Pfam" id="PF00931"/>
    </source>
</evidence>
<dbReference type="Gene3D" id="1.25.40.10">
    <property type="entry name" value="Tetratricopeptide repeat domain"/>
    <property type="match status" value="1"/>
</dbReference>